<evidence type="ECO:0000313" key="3">
    <source>
        <dbReference type="Proteomes" id="UP000269157"/>
    </source>
</evidence>
<name>A0A497VR69_9RHOB</name>
<feature type="transmembrane region" description="Helical" evidence="1">
    <location>
        <begin position="101"/>
        <end position="121"/>
    </location>
</feature>
<dbReference type="Proteomes" id="UP000269157">
    <property type="component" value="Unassembled WGS sequence"/>
</dbReference>
<sequence>MTSKNIIYFVIAATISVGFTTHLFHTADLLPTLIIGFCALGCGIIFWLFTSFNHPTDPALLLPPYLVTAALLMLHIVEEQVFEFGPMIAGITTGIWTAEHFLWTIGFLFPVVWIFGAYAIARRNPLGGFVSCFIFTGMLLGEPTHLLIFPVREALLHGGGYDYFPGMWTALAPLITGLWGIAIVVTEARKDKRAASMKGEQVWTLQS</sequence>
<comment type="caution">
    <text evidence="2">The sequence shown here is derived from an EMBL/GenBank/DDBJ whole genome shotgun (WGS) entry which is preliminary data.</text>
</comment>
<keyword evidence="3" id="KW-1185">Reference proteome</keyword>
<reference evidence="2 3" key="1">
    <citation type="submission" date="2018-10" db="EMBL/GenBank/DDBJ databases">
        <title>Genomic Encyclopedia of Archaeal and Bacterial Type Strains, Phase II (KMG-II): from individual species to whole genera.</title>
        <authorList>
            <person name="Goeker M."/>
        </authorList>
    </citation>
    <scope>NUCLEOTIDE SEQUENCE [LARGE SCALE GENOMIC DNA]</scope>
    <source>
        <strain evidence="2 3">DSM 29466</strain>
    </source>
</reference>
<evidence type="ECO:0000313" key="2">
    <source>
        <dbReference type="EMBL" id="RLJ41506.1"/>
    </source>
</evidence>
<keyword evidence="1" id="KW-1133">Transmembrane helix</keyword>
<dbReference type="AlphaFoldDB" id="A0A497VR69"/>
<organism evidence="2 3">
    <name type="scientific">Litoreibacter meonggei</name>
    <dbReference type="NCBI Taxonomy" id="1049199"/>
    <lineage>
        <taxon>Bacteria</taxon>
        <taxon>Pseudomonadati</taxon>
        <taxon>Pseudomonadota</taxon>
        <taxon>Alphaproteobacteria</taxon>
        <taxon>Rhodobacterales</taxon>
        <taxon>Roseobacteraceae</taxon>
        <taxon>Litoreibacter</taxon>
    </lineage>
</organism>
<evidence type="ECO:0000256" key="1">
    <source>
        <dbReference type="SAM" id="Phobius"/>
    </source>
</evidence>
<dbReference type="RefSeq" id="WP_121024643.1">
    <property type="nucleotide sequence ID" value="NZ_RCCE01000004.1"/>
</dbReference>
<feature type="transmembrane region" description="Helical" evidence="1">
    <location>
        <begin position="168"/>
        <end position="188"/>
    </location>
</feature>
<keyword evidence="1" id="KW-0812">Transmembrane</keyword>
<feature type="transmembrane region" description="Helical" evidence="1">
    <location>
        <begin position="59"/>
        <end position="77"/>
    </location>
</feature>
<keyword evidence="1" id="KW-0472">Membrane</keyword>
<accession>A0A497VR69</accession>
<feature type="transmembrane region" description="Helical" evidence="1">
    <location>
        <begin position="7"/>
        <end position="24"/>
    </location>
</feature>
<proteinExistence type="predicted"/>
<dbReference type="EMBL" id="RCCE01000004">
    <property type="protein sequence ID" value="RLJ41506.1"/>
    <property type="molecule type" value="Genomic_DNA"/>
</dbReference>
<protein>
    <submittedName>
        <fullName evidence="2">Uncharacterized protein</fullName>
    </submittedName>
</protein>
<feature type="transmembrane region" description="Helical" evidence="1">
    <location>
        <begin position="30"/>
        <end position="52"/>
    </location>
</feature>
<gene>
    <name evidence="2" type="ORF">BCF46_2465</name>
</gene>
<feature type="transmembrane region" description="Helical" evidence="1">
    <location>
        <begin position="128"/>
        <end position="148"/>
    </location>
</feature>
<dbReference type="OrthoDB" id="339302at2"/>